<evidence type="ECO:0000313" key="1">
    <source>
        <dbReference type="EMBL" id="ESA14468.1"/>
    </source>
</evidence>
<name>U9U7A4_RHIID</name>
<dbReference type="EMBL" id="KI282875">
    <property type="protein sequence ID" value="ESA14468.1"/>
    <property type="molecule type" value="Genomic_DNA"/>
</dbReference>
<accession>U9U7A4</accession>
<proteinExistence type="predicted"/>
<sequence>MCSVPIVYNQNVITSQDTTYSGDQFPTEIRLLDDLFKEINKPQFGNFLSCINEEDICCTFYCNICQVLNILLPDYKFSRQSVPITSIPDFPAMFASFEFIVPIEIKREHGLQLYY</sequence>
<gene>
    <name evidence="1" type="ORF">GLOINDRAFT_95418</name>
</gene>
<protein>
    <submittedName>
        <fullName evidence="1">Uncharacterized protein</fullName>
    </submittedName>
</protein>
<dbReference type="STRING" id="747089.U9U7A4"/>
<dbReference type="AlphaFoldDB" id="U9U7A4"/>
<reference evidence="1" key="1">
    <citation type="submission" date="2013-07" db="EMBL/GenBank/DDBJ databases">
        <title>The genome of an arbuscular mycorrhizal fungus provides insights into the evolution of the oldest plant symbiosis.</title>
        <authorList>
            <consortium name="DOE Joint Genome Institute"/>
            <person name="Tisserant E."/>
            <person name="Malbreil M."/>
            <person name="Kuo A."/>
            <person name="Kohler A."/>
            <person name="Symeonidi A."/>
            <person name="Balestrini R."/>
            <person name="Charron P."/>
            <person name="Duensing N."/>
            <person name="Frei-dit-Frey N."/>
            <person name="Gianinazzi-Pearson V."/>
            <person name="Gilbert B."/>
            <person name="Handa Y."/>
            <person name="Hijri M."/>
            <person name="Kaul R."/>
            <person name="Kawaguchi M."/>
            <person name="Krajinski F."/>
            <person name="Lammers P."/>
            <person name="Lapierre D."/>
            <person name="Masclaux F.G."/>
            <person name="Murat C."/>
            <person name="Morin E."/>
            <person name="Ndikumana S."/>
            <person name="Pagni M."/>
            <person name="Petitpierre D."/>
            <person name="Requena N."/>
            <person name="Rosikiewicz P."/>
            <person name="Riley R."/>
            <person name="Saito K."/>
            <person name="San Clemente H."/>
            <person name="Shapiro H."/>
            <person name="van Tuinen D."/>
            <person name="Becard G."/>
            <person name="Bonfante P."/>
            <person name="Paszkowski U."/>
            <person name="Shachar-Hill Y."/>
            <person name="Young J.P."/>
            <person name="Sanders I.R."/>
            <person name="Henrissat B."/>
            <person name="Rensing S.A."/>
            <person name="Grigoriev I.V."/>
            <person name="Corradi N."/>
            <person name="Roux C."/>
            <person name="Martin F."/>
        </authorList>
    </citation>
    <scope>NUCLEOTIDE SEQUENCE</scope>
    <source>
        <strain evidence="1">DAOM 197198</strain>
    </source>
</reference>
<organism evidence="1">
    <name type="scientific">Rhizophagus irregularis (strain DAOM 181602 / DAOM 197198 / MUCL 43194)</name>
    <name type="common">Arbuscular mycorrhizal fungus</name>
    <name type="synonym">Glomus intraradices</name>
    <dbReference type="NCBI Taxonomy" id="747089"/>
    <lineage>
        <taxon>Eukaryota</taxon>
        <taxon>Fungi</taxon>
        <taxon>Fungi incertae sedis</taxon>
        <taxon>Mucoromycota</taxon>
        <taxon>Glomeromycotina</taxon>
        <taxon>Glomeromycetes</taxon>
        <taxon>Glomerales</taxon>
        <taxon>Glomeraceae</taxon>
        <taxon>Rhizophagus</taxon>
    </lineage>
</organism>
<dbReference type="HOGENOM" id="CLU_2110228_0_0_1"/>